<keyword evidence="1" id="KW-0472">Membrane</keyword>
<evidence type="ECO:0000313" key="2">
    <source>
        <dbReference type="EMBL" id="KAA6410610.1"/>
    </source>
</evidence>
<comment type="caution">
    <text evidence="2">The sequence shown here is derived from an EMBL/GenBank/DDBJ whole genome shotgun (WGS) entry which is preliminary data.</text>
</comment>
<feature type="transmembrane region" description="Helical" evidence="1">
    <location>
        <begin position="20"/>
        <end position="38"/>
    </location>
</feature>
<proteinExistence type="predicted"/>
<feature type="transmembrane region" description="Helical" evidence="1">
    <location>
        <begin position="89"/>
        <end position="110"/>
    </location>
</feature>
<evidence type="ECO:0000256" key="1">
    <source>
        <dbReference type="SAM" id="Phobius"/>
    </source>
</evidence>
<organism evidence="2 3">
    <name type="scientific">Lasallia pustulata</name>
    <dbReference type="NCBI Taxonomy" id="136370"/>
    <lineage>
        <taxon>Eukaryota</taxon>
        <taxon>Fungi</taxon>
        <taxon>Dikarya</taxon>
        <taxon>Ascomycota</taxon>
        <taxon>Pezizomycotina</taxon>
        <taxon>Lecanoromycetes</taxon>
        <taxon>OSLEUM clade</taxon>
        <taxon>Umbilicariomycetidae</taxon>
        <taxon>Umbilicariales</taxon>
        <taxon>Umbilicariaceae</taxon>
        <taxon>Lasallia</taxon>
    </lineage>
</organism>
<feature type="transmembrane region" description="Helical" evidence="1">
    <location>
        <begin position="58"/>
        <end position="77"/>
    </location>
</feature>
<evidence type="ECO:0000313" key="3">
    <source>
        <dbReference type="Proteomes" id="UP000324767"/>
    </source>
</evidence>
<keyword evidence="1" id="KW-1133">Transmembrane helix</keyword>
<dbReference type="EMBL" id="VXIT01000009">
    <property type="protein sequence ID" value="KAA6410610.1"/>
    <property type="molecule type" value="Genomic_DNA"/>
</dbReference>
<feature type="transmembrane region" description="Helical" evidence="1">
    <location>
        <begin position="122"/>
        <end position="142"/>
    </location>
</feature>
<name>A0A5M8PNU7_9LECA</name>
<dbReference type="AlphaFoldDB" id="A0A5M8PNU7"/>
<keyword evidence="1" id="KW-0812">Transmembrane</keyword>
<sequence>MPSPITLDPHHPGTLIRRLMALEAAVNILSAIPMLLYPSSIVSHLTSSGTAPPSTTQLTQWLGALILALTPQLLLALPNTKTAIESRATVYVTLGPGEAMLISIMLWQAWAGEEGGLSARALVRAAGILVGPLVGRGWVLGWRPELLGR</sequence>
<protein>
    <submittedName>
        <fullName evidence="2">Uncharacterized protein</fullName>
    </submittedName>
</protein>
<accession>A0A5M8PNU7</accession>
<gene>
    <name evidence="2" type="ORF">FRX48_06032</name>
</gene>
<reference evidence="2 3" key="1">
    <citation type="submission" date="2019-09" db="EMBL/GenBank/DDBJ databases">
        <title>The hologenome of the rock-dwelling lichen Lasallia pustulata.</title>
        <authorList>
            <person name="Greshake Tzovaras B."/>
            <person name="Segers F."/>
            <person name="Bicker A."/>
            <person name="Dal Grande F."/>
            <person name="Otte J."/>
            <person name="Hankeln T."/>
            <person name="Schmitt I."/>
            <person name="Ebersberger I."/>
        </authorList>
    </citation>
    <scope>NUCLEOTIDE SEQUENCE [LARGE SCALE GENOMIC DNA]</scope>
    <source>
        <strain evidence="2">A1-1</strain>
    </source>
</reference>
<dbReference type="Proteomes" id="UP000324767">
    <property type="component" value="Unassembled WGS sequence"/>
</dbReference>
<dbReference type="OrthoDB" id="2563633at2759"/>